<evidence type="ECO:0000313" key="22">
    <source>
        <dbReference type="EMBL" id="KAF7704075.1"/>
    </source>
</evidence>
<accession>A0A8T0BAL9</accession>
<keyword evidence="12" id="KW-0829">Tyrosine-protein kinase</keyword>
<dbReference type="SMART" id="SM00135">
    <property type="entry name" value="LY"/>
    <property type="match status" value="4"/>
</dbReference>
<dbReference type="InterPro" id="IPR002011">
    <property type="entry name" value="Tyr_kinase_rcpt_2_CS"/>
</dbReference>
<dbReference type="InterPro" id="IPR036116">
    <property type="entry name" value="FN3_sf"/>
</dbReference>
<dbReference type="InterPro" id="IPR011042">
    <property type="entry name" value="6-blade_b-propeller_TolB-like"/>
</dbReference>
<dbReference type="InterPro" id="IPR020635">
    <property type="entry name" value="Tyr_kinase_cat_dom"/>
</dbReference>
<keyword evidence="8" id="KW-0418">Kinase</keyword>
<dbReference type="EMBL" id="JABFDY010000008">
    <property type="protein sequence ID" value="KAF7704075.1"/>
    <property type="molecule type" value="Genomic_DNA"/>
</dbReference>
<feature type="domain" description="Fibronectin type-III" evidence="21">
    <location>
        <begin position="102"/>
        <end position="195"/>
    </location>
</feature>
<dbReference type="PANTHER" id="PTHR24416:SF527">
    <property type="entry name" value="PROTO-ONCOGENE TYROSINE-PROTEIN KINASE ROS"/>
    <property type="match status" value="1"/>
</dbReference>
<evidence type="ECO:0000256" key="19">
    <source>
        <dbReference type="SAM" id="Phobius"/>
    </source>
</evidence>
<dbReference type="Gene3D" id="1.10.510.10">
    <property type="entry name" value="Transferase(Phosphotransferase) domain 1"/>
    <property type="match status" value="1"/>
</dbReference>
<sequence length="1292" mass="144701">MSSNNVRKIPVLVRPSVQAMASSNHVRPSSLHQQDDDVDEEQADEDEREVDEELLQNVTEPTYTVENLQPYTLYKFRVWGVVSETYVVSAESQFYRTEPFGVPSSPLIESVDSDSGLSVDVSWSAPENPRGSIVGYNLNLTSCTHILTLTMAGNVFFATFYPTLHNTTYRISIAAVNREGQGVAVEANVTTPPQQEQDGVRWVFASRMNSLRKQQDKADMFTAAECLSDTLIKENITGVAEYHMTNHVYFSEGTRIWEKSAGNLTDHSDLRLVLSGHAKITALTVDWLYRKLYYVSDHKVRCCKLEDCSHGMDFNLNLESVPRRIIADPYNGWLFLLLHDGIHRIPLPEFLDHASNLTLVLKTDSVHDFVVSFSNRRLIFYDKNNRTLSAVSMDGLLPIPLYSHIKQDVQSVAYENDLLVLTDGHAVYKQSGNGQVGLFTEFSMDCDIFQSNYGGFGNVRFLGPSSQPCPVPRQPRDLQVGTSSSAWQNWTYSVKCFLNGLVISEVSQIAATYTTVRDLQSVQQYVVSVWAVSPGGSSHTVMFQGTTLQPDEDPPYIAGATADKGIWRQQLDSFDFLAMLTSSVTNVKDMDWYNNTIFWTNSSGHIGWIDAGDHSTASGLFLAPQSGNLDAHAIAFDWLGRCLYWSCNTNMICRGRLSGSEVEIVLDANRKIRSILIDSVNAAIYWSTDTTLEVCRFDGERRRLIEKLDIFSGRKIAGITANWRERRLYWLIQDGSFLHLYSMHTSNGFVSAPVVIPPAVPKSSIRLKSNETVVTIIWDPSSTEFGTVFYCLEINVPNIPKEMIRSGSIYCPSSSNSVSEPSKQISRLKQNSRINITITPYTYWGRGESTVQTLIMSGEGSASQTNNELTLSVVISLLAVVIIITFGAIICFRRRRKNGPEVDIENDLMGLGSACYAVSALPIHKEIESLPEFSPESLKLHRLLGSGAFGEVYEGVILSEHNTSGTAETRVAVKTLQKGANHHEKIDFLKEARLMSQFNHPNILCLLGVCVLNEPYCLILELMEGGDLRSYLRGARSTSKTEQLLTRTDLLDISVDVAKGCAYLERLRFVHRDLAARNCLVSVQSYTDPNRVVKIGDFGLARDVYKNDYYRKKGEGLFPVRWMPPESLNDGIFTKYSDVWAFGVLLWETVTLGKQPYPAFSNQEVLRLVNAGGRLPAPAACSQTLYNVMLSCWRTEPFQRPSFRSLQCTLERLRETETETISNDGKSGHVNPAFQKEHEEEIFSQGVDTDEGLGSGLTHVLSNEGLNYLIYRADDSEDTNRRTDSSSFTENR</sequence>
<evidence type="ECO:0000256" key="8">
    <source>
        <dbReference type="ARBA" id="ARBA00022777"/>
    </source>
</evidence>
<comment type="similarity">
    <text evidence="17">Belongs to the protein kinase superfamily. Tyr protein kinase family. Insulin receptor subfamily.</text>
</comment>
<evidence type="ECO:0000256" key="12">
    <source>
        <dbReference type="ARBA" id="ARBA00023137"/>
    </source>
</evidence>
<evidence type="ECO:0000256" key="4">
    <source>
        <dbReference type="ARBA" id="ARBA00022679"/>
    </source>
</evidence>
<dbReference type="PROSITE" id="PS00239">
    <property type="entry name" value="RECEPTOR_TYR_KIN_II"/>
    <property type="match status" value="1"/>
</dbReference>
<dbReference type="Gene3D" id="2.120.10.30">
    <property type="entry name" value="TolB, C-terminal domain"/>
    <property type="match status" value="2"/>
</dbReference>
<dbReference type="PANTHER" id="PTHR24416">
    <property type="entry name" value="TYROSINE-PROTEIN KINASE RECEPTOR"/>
    <property type="match status" value="1"/>
</dbReference>
<evidence type="ECO:0000256" key="14">
    <source>
        <dbReference type="ARBA" id="ARBA00023180"/>
    </source>
</evidence>
<evidence type="ECO:0000256" key="1">
    <source>
        <dbReference type="ARBA" id="ARBA00004308"/>
    </source>
</evidence>
<comment type="subcellular location">
    <subcellularLocation>
        <location evidence="1">Endomembrane system</location>
    </subcellularLocation>
    <subcellularLocation>
        <location evidence="2">Membrane</location>
        <topology evidence="2">Single-pass type I membrane protein</topology>
    </subcellularLocation>
</comment>
<feature type="region of interest" description="Disordered" evidence="18">
    <location>
        <begin position="1"/>
        <end position="50"/>
    </location>
</feature>
<dbReference type="EC" id="2.7.10.1" evidence="17"/>
<dbReference type="GO" id="GO:0007169">
    <property type="term" value="P:cell surface receptor protein tyrosine kinase signaling pathway"/>
    <property type="evidence" value="ECO:0007669"/>
    <property type="project" value="InterPro"/>
</dbReference>
<protein>
    <recommendedName>
        <fullName evidence="17">Tyrosine-protein kinase receptor</fullName>
        <ecNumber evidence="17">2.7.10.1</ecNumber>
    </recommendedName>
</protein>
<dbReference type="GO" id="GO:0005524">
    <property type="term" value="F:ATP binding"/>
    <property type="evidence" value="ECO:0007669"/>
    <property type="project" value="UniProtKB-UniRule"/>
</dbReference>
<evidence type="ECO:0000256" key="6">
    <source>
        <dbReference type="ARBA" id="ARBA00022737"/>
    </source>
</evidence>
<keyword evidence="6" id="KW-0677">Repeat</keyword>
<dbReference type="InterPro" id="IPR003961">
    <property type="entry name" value="FN3_dom"/>
</dbReference>
<feature type="transmembrane region" description="Helical" evidence="19">
    <location>
        <begin position="869"/>
        <end position="892"/>
    </location>
</feature>
<proteinExistence type="inferred from homology"/>
<evidence type="ECO:0000256" key="9">
    <source>
        <dbReference type="ARBA" id="ARBA00022840"/>
    </source>
</evidence>
<evidence type="ECO:0000256" key="15">
    <source>
        <dbReference type="ARBA" id="ARBA00051243"/>
    </source>
</evidence>
<keyword evidence="11 19" id="KW-0472">Membrane</keyword>
<evidence type="ECO:0000256" key="2">
    <source>
        <dbReference type="ARBA" id="ARBA00004479"/>
    </source>
</evidence>
<gene>
    <name evidence="22" type="ORF">HF521_021147</name>
</gene>
<evidence type="ECO:0000256" key="17">
    <source>
        <dbReference type="RuleBase" id="RU000312"/>
    </source>
</evidence>
<evidence type="ECO:0000259" key="20">
    <source>
        <dbReference type="PROSITE" id="PS50011"/>
    </source>
</evidence>
<dbReference type="PROSITE" id="PS50011">
    <property type="entry name" value="PROTEIN_KINASE_DOM"/>
    <property type="match status" value="1"/>
</dbReference>
<name>A0A8T0BAL9_SILME</name>
<dbReference type="GO" id="GO:0012505">
    <property type="term" value="C:endomembrane system"/>
    <property type="evidence" value="ECO:0007669"/>
    <property type="project" value="UniProtKB-SubCell"/>
</dbReference>
<evidence type="ECO:0000256" key="18">
    <source>
        <dbReference type="SAM" id="MobiDB-lite"/>
    </source>
</evidence>
<feature type="compositionally biased region" description="Polar residues" evidence="18">
    <location>
        <begin position="19"/>
        <end position="32"/>
    </location>
</feature>
<keyword evidence="10 19" id="KW-1133">Transmembrane helix</keyword>
<dbReference type="GO" id="GO:0005886">
    <property type="term" value="C:plasma membrane"/>
    <property type="evidence" value="ECO:0007669"/>
    <property type="project" value="TreeGrafter"/>
</dbReference>
<dbReference type="InterPro" id="IPR008266">
    <property type="entry name" value="Tyr_kinase_AS"/>
</dbReference>
<dbReference type="InterPro" id="IPR050122">
    <property type="entry name" value="RTK"/>
</dbReference>
<dbReference type="Gene3D" id="2.60.40.10">
    <property type="entry name" value="Immunoglobulins"/>
    <property type="match status" value="2"/>
</dbReference>
<evidence type="ECO:0000313" key="23">
    <source>
        <dbReference type="Proteomes" id="UP000606274"/>
    </source>
</evidence>
<feature type="domain" description="Protein kinase" evidence="20">
    <location>
        <begin position="938"/>
        <end position="1213"/>
    </location>
</feature>
<dbReference type="InterPro" id="IPR017441">
    <property type="entry name" value="Protein_kinase_ATP_BS"/>
</dbReference>
<dbReference type="InterPro" id="IPR000719">
    <property type="entry name" value="Prot_kinase_dom"/>
</dbReference>
<keyword evidence="23" id="KW-1185">Reference proteome</keyword>
<keyword evidence="13 17" id="KW-0675">Receptor</keyword>
<organism evidence="22 23">
    <name type="scientific">Silurus meridionalis</name>
    <name type="common">Southern catfish</name>
    <name type="synonym">Silurus soldatovi meridionalis</name>
    <dbReference type="NCBI Taxonomy" id="175797"/>
    <lineage>
        <taxon>Eukaryota</taxon>
        <taxon>Metazoa</taxon>
        <taxon>Chordata</taxon>
        <taxon>Craniata</taxon>
        <taxon>Vertebrata</taxon>
        <taxon>Euteleostomi</taxon>
        <taxon>Actinopterygii</taxon>
        <taxon>Neopterygii</taxon>
        <taxon>Teleostei</taxon>
        <taxon>Ostariophysi</taxon>
        <taxon>Siluriformes</taxon>
        <taxon>Siluridae</taxon>
        <taxon>Silurus</taxon>
    </lineage>
</organism>
<dbReference type="PROSITE" id="PS00107">
    <property type="entry name" value="PROTEIN_KINASE_ATP"/>
    <property type="match status" value="1"/>
</dbReference>
<dbReference type="GO" id="GO:0032006">
    <property type="term" value="P:regulation of TOR signaling"/>
    <property type="evidence" value="ECO:0007669"/>
    <property type="project" value="TreeGrafter"/>
</dbReference>
<keyword evidence="9 16" id="KW-0067">ATP-binding</keyword>
<dbReference type="SUPFAM" id="SSF63825">
    <property type="entry name" value="YWTD domain"/>
    <property type="match status" value="2"/>
</dbReference>
<evidence type="ECO:0000256" key="13">
    <source>
        <dbReference type="ARBA" id="ARBA00023170"/>
    </source>
</evidence>
<keyword evidence="5 17" id="KW-0812">Transmembrane</keyword>
<comment type="catalytic activity">
    <reaction evidence="15 17">
        <text>L-tyrosyl-[protein] + ATP = O-phospho-L-tyrosyl-[protein] + ADP + H(+)</text>
        <dbReference type="Rhea" id="RHEA:10596"/>
        <dbReference type="Rhea" id="RHEA-COMP:10136"/>
        <dbReference type="Rhea" id="RHEA-COMP:20101"/>
        <dbReference type="ChEBI" id="CHEBI:15378"/>
        <dbReference type="ChEBI" id="CHEBI:30616"/>
        <dbReference type="ChEBI" id="CHEBI:46858"/>
        <dbReference type="ChEBI" id="CHEBI:61978"/>
        <dbReference type="ChEBI" id="CHEBI:456216"/>
        <dbReference type="EC" id="2.7.10.1"/>
    </reaction>
</comment>
<dbReference type="SMART" id="SM00060">
    <property type="entry name" value="FN3"/>
    <property type="match status" value="4"/>
</dbReference>
<dbReference type="PROSITE" id="PS00109">
    <property type="entry name" value="PROTEIN_KINASE_TYR"/>
    <property type="match status" value="1"/>
</dbReference>
<dbReference type="SUPFAM" id="SSF56112">
    <property type="entry name" value="Protein kinase-like (PK-like)"/>
    <property type="match status" value="1"/>
</dbReference>
<dbReference type="Pfam" id="PF07714">
    <property type="entry name" value="PK_Tyr_Ser-Thr"/>
    <property type="match status" value="1"/>
</dbReference>
<dbReference type="Proteomes" id="UP000606274">
    <property type="component" value="Unassembled WGS sequence"/>
</dbReference>
<keyword evidence="14" id="KW-0325">Glycoprotein</keyword>
<dbReference type="InterPro" id="IPR001245">
    <property type="entry name" value="Ser-Thr/Tyr_kinase_cat_dom"/>
</dbReference>
<dbReference type="Gene3D" id="3.30.200.20">
    <property type="entry name" value="Phosphorylase Kinase, domain 1"/>
    <property type="match status" value="1"/>
</dbReference>
<evidence type="ECO:0000256" key="5">
    <source>
        <dbReference type="ARBA" id="ARBA00022692"/>
    </source>
</evidence>
<feature type="compositionally biased region" description="Acidic residues" evidence="18">
    <location>
        <begin position="36"/>
        <end position="50"/>
    </location>
</feature>
<keyword evidence="4" id="KW-0808">Transferase</keyword>
<dbReference type="PRINTS" id="PR00109">
    <property type="entry name" value="TYRKINASE"/>
</dbReference>
<comment type="caution">
    <text evidence="22">The sequence shown here is derived from an EMBL/GenBank/DDBJ whole genome shotgun (WGS) entry which is preliminary data.</text>
</comment>
<dbReference type="InterPro" id="IPR013783">
    <property type="entry name" value="Ig-like_fold"/>
</dbReference>
<dbReference type="GO" id="GO:0043235">
    <property type="term" value="C:receptor complex"/>
    <property type="evidence" value="ECO:0007669"/>
    <property type="project" value="TreeGrafter"/>
</dbReference>
<evidence type="ECO:0000259" key="21">
    <source>
        <dbReference type="PROSITE" id="PS50853"/>
    </source>
</evidence>
<dbReference type="GO" id="GO:0004714">
    <property type="term" value="F:transmembrane receptor protein tyrosine kinase activity"/>
    <property type="evidence" value="ECO:0007669"/>
    <property type="project" value="UniProtKB-EC"/>
</dbReference>
<evidence type="ECO:0000256" key="11">
    <source>
        <dbReference type="ARBA" id="ARBA00023136"/>
    </source>
</evidence>
<evidence type="ECO:0000256" key="16">
    <source>
        <dbReference type="PROSITE-ProRule" id="PRU10141"/>
    </source>
</evidence>
<dbReference type="InterPro" id="IPR000033">
    <property type="entry name" value="LDLR_classB_rpt"/>
</dbReference>
<keyword evidence="3 17" id="KW-0597">Phosphoprotein</keyword>
<evidence type="ECO:0000256" key="7">
    <source>
        <dbReference type="ARBA" id="ARBA00022741"/>
    </source>
</evidence>
<reference evidence="22" key="1">
    <citation type="submission" date="2020-08" db="EMBL/GenBank/DDBJ databases">
        <title>Chromosome-level assembly of Southern catfish (Silurus meridionalis) provides insights into visual adaptation to the nocturnal and benthic lifestyles.</title>
        <authorList>
            <person name="Zhang Y."/>
            <person name="Wang D."/>
            <person name="Peng Z."/>
        </authorList>
    </citation>
    <scope>NUCLEOTIDE SEQUENCE</scope>
    <source>
        <strain evidence="22">SWU-2019-XX</strain>
        <tissue evidence="22">Muscle</tissue>
    </source>
</reference>
<dbReference type="InterPro" id="IPR011009">
    <property type="entry name" value="Kinase-like_dom_sf"/>
</dbReference>
<dbReference type="PROSITE" id="PS50853">
    <property type="entry name" value="FN3"/>
    <property type="match status" value="1"/>
</dbReference>
<evidence type="ECO:0000256" key="3">
    <source>
        <dbReference type="ARBA" id="ARBA00022553"/>
    </source>
</evidence>
<dbReference type="CDD" id="cd00063">
    <property type="entry name" value="FN3"/>
    <property type="match status" value="2"/>
</dbReference>
<dbReference type="FunFam" id="1.10.510.10:FF:000341">
    <property type="entry name" value="Tyrosine-protein kinase receptor"/>
    <property type="match status" value="1"/>
</dbReference>
<feature type="binding site" evidence="16">
    <location>
        <position position="974"/>
    </location>
    <ligand>
        <name>ATP</name>
        <dbReference type="ChEBI" id="CHEBI:30616"/>
    </ligand>
</feature>
<dbReference type="SUPFAM" id="SSF49265">
    <property type="entry name" value="Fibronectin type III"/>
    <property type="match status" value="1"/>
</dbReference>
<evidence type="ECO:0000256" key="10">
    <source>
        <dbReference type="ARBA" id="ARBA00022989"/>
    </source>
</evidence>
<keyword evidence="7 16" id="KW-0547">Nucleotide-binding</keyword>
<dbReference type="SMART" id="SM00219">
    <property type="entry name" value="TyrKc"/>
    <property type="match status" value="1"/>
</dbReference>